<dbReference type="Pfam" id="PF00903">
    <property type="entry name" value="Glyoxalase"/>
    <property type="match status" value="1"/>
</dbReference>
<dbReference type="EMBL" id="JACKXD010000004">
    <property type="protein sequence ID" value="MBB6647026.1"/>
    <property type="molecule type" value="Genomic_DNA"/>
</dbReference>
<keyword evidence="3" id="KW-1185">Reference proteome</keyword>
<protein>
    <submittedName>
        <fullName evidence="2">VOC family protein</fullName>
    </submittedName>
</protein>
<dbReference type="Proteomes" id="UP000546257">
    <property type="component" value="Unassembled WGS sequence"/>
</dbReference>
<dbReference type="PROSITE" id="PS51819">
    <property type="entry name" value="VOC"/>
    <property type="match status" value="1"/>
</dbReference>
<organism evidence="2 3">
    <name type="scientific">Halobellus ruber</name>
    <dbReference type="NCBI Taxonomy" id="2761102"/>
    <lineage>
        <taxon>Archaea</taxon>
        <taxon>Methanobacteriati</taxon>
        <taxon>Methanobacteriota</taxon>
        <taxon>Stenosarchaea group</taxon>
        <taxon>Halobacteria</taxon>
        <taxon>Halobacteriales</taxon>
        <taxon>Haloferacaceae</taxon>
        <taxon>Halobellus</taxon>
    </lineage>
</organism>
<dbReference type="InterPro" id="IPR037523">
    <property type="entry name" value="VOC_core"/>
</dbReference>
<dbReference type="InterPro" id="IPR029068">
    <property type="entry name" value="Glyas_Bleomycin-R_OHBP_Dase"/>
</dbReference>
<sequence length="134" mass="14463">MDATEIDHVKLRIPADGVDAALSFYRDALGFSIDGMDRYDSGEKPFFSVRLAPGAVIHVEPDEGFEPPAGTAYDHVAVRIDDTIAGIERDLEAAGIGIDRRLDPLGATGVAPAVYVTDPFGYRIELKAERTDAE</sequence>
<proteinExistence type="predicted"/>
<evidence type="ECO:0000259" key="1">
    <source>
        <dbReference type="PROSITE" id="PS51819"/>
    </source>
</evidence>
<dbReference type="SUPFAM" id="SSF54593">
    <property type="entry name" value="Glyoxalase/Bleomycin resistance protein/Dihydroxybiphenyl dioxygenase"/>
    <property type="match status" value="1"/>
</dbReference>
<evidence type="ECO:0000313" key="2">
    <source>
        <dbReference type="EMBL" id="MBB6647026.1"/>
    </source>
</evidence>
<accession>A0A7J9SLX4</accession>
<dbReference type="RefSeq" id="WP_185193402.1">
    <property type="nucleotide sequence ID" value="NZ_JACKXD010000004.1"/>
</dbReference>
<reference evidence="2 3" key="1">
    <citation type="submission" date="2020-08" db="EMBL/GenBank/DDBJ databases">
        <authorList>
            <person name="Seo M.-J."/>
        </authorList>
    </citation>
    <scope>NUCLEOTIDE SEQUENCE [LARGE SCALE GENOMIC DNA]</scope>
    <source>
        <strain evidence="2 3">MBLA0160</strain>
    </source>
</reference>
<dbReference type="AlphaFoldDB" id="A0A7J9SLX4"/>
<evidence type="ECO:0000313" key="3">
    <source>
        <dbReference type="Proteomes" id="UP000546257"/>
    </source>
</evidence>
<name>A0A7J9SLX4_9EURY</name>
<feature type="domain" description="VOC" evidence="1">
    <location>
        <begin position="5"/>
        <end position="129"/>
    </location>
</feature>
<dbReference type="InterPro" id="IPR004360">
    <property type="entry name" value="Glyas_Fos-R_dOase_dom"/>
</dbReference>
<dbReference type="Gene3D" id="3.10.180.10">
    <property type="entry name" value="2,3-Dihydroxybiphenyl 1,2-Dioxygenase, domain 1"/>
    <property type="match status" value="1"/>
</dbReference>
<gene>
    <name evidence="2" type="ORF">H5V44_12145</name>
</gene>
<comment type="caution">
    <text evidence="2">The sequence shown here is derived from an EMBL/GenBank/DDBJ whole genome shotgun (WGS) entry which is preliminary data.</text>
</comment>